<dbReference type="OrthoDB" id="57164at2157"/>
<dbReference type="InterPro" id="IPR000674">
    <property type="entry name" value="Ald_Oxase/Xan_DH_a/b"/>
</dbReference>
<evidence type="ECO:0000259" key="3">
    <source>
        <dbReference type="SMART" id="SM01008"/>
    </source>
</evidence>
<dbReference type="InterPro" id="IPR046867">
    <property type="entry name" value="AldOxase/xan_DH_MoCoBD2"/>
</dbReference>
<dbReference type="Gene3D" id="3.90.1170.50">
    <property type="entry name" value="Aldehyde oxidase/xanthine dehydrogenase, a/b hammerhead"/>
    <property type="match status" value="1"/>
</dbReference>
<dbReference type="PaxDb" id="1435377-SUSAZ_09360"/>
<sequence>MFKEGLRFVKGEGSYIDDMIIKEYKNHLHVSILRSPYAHALIKRIDYSDASKAGVKVITFRDLMNFLSPFPLSLDTKVEYYPIARDKAVYYGEPVALVIAKDQYEAEDAKELIQVDYEPIKPVVTIEDSLKSEPIHPQVKSNIVLNKTFTYGDFEYESEKSEVVVENRVKFPRYSCSPLETYEVFARYDGDKYEIYSNFQGPYSIHYLLTKALKADVLLKGPRDIGGSFGIKSAIYPYMALIASASRVIWRPLLWRETRTEHVIASSAGAERESVVKVYGNRSGKINAIEIKAIDNLGAYPRPPEPGNLLRNHGNLTGAYDIKSMKVNYMAVLTNTIPTGLNRGYGAPHLYTAIETTIDIFADEIKMDPIDVRMKNVIKDEYYETASGGKYRSFSCYKVLRRMKELYDKLNTDVEMERAKGKRIGVGVSLIIEPSGTNIGYLDLARESSDFLPKSSAQDIVMVYIDLYGKVKVFVNGSNEGQGHETVVSEQVSRRLGVKPQDVDVIYRTDTERPWAVSSGTYSSRFAPIVMEALNRALDSLEDKLLLAASELLGVQKSSLKIKEGKVTTVTEDKSVSLRQLVGIFHWDPVKLRNTEQGLVAVGHFQSPYADNLKEGKINSSISYGCMGQVVEVEIGETEMPFIRRAYVIHDAGKILNEKMAEGQIVGASFQGVEVSLFSSLEYNEDGIPLSQNFSDYLVLTAMESPNIEVQHITSDPNHVAGLGEGGIISMPPAIINALRKVIKINSIPALKEIISSK</sequence>
<dbReference type="SUPFAM" id="SSF56003">
    <property type="entry name" value="Molybdenum cofactor-binding domain"/>
    <property type="match status" value="1"/>
</dbReference>
<dbReference type="Pfam" id="PF02738">
    <property type="entry name" value="MoCoBD_1"/>
    <property type="match status" value="1"/>
</dbReference>
<name>A0A0U2VXW5_9CREN</name>
<dbReference type="Gene3D" id="3.30.365.10">
    <property type="entry name" value="Aldehyde oxidase/xanthine dehydrogenase, molybdopterin binding domain"/>
    <property type="match status" value="4"/>
</dbReference>
<dbReference type="PANTHER" id="PTHR11908">
    <property type="entry name" value="XANTHINE DEHYDROGENASE"/>
    <property type="match status" value="1"/>
</dbReference>
<evidence type="ECO:0000313" key="5">
    <source>
        <dbReference type="EMBL" id="ALU32583.1"/>
    </source>
</evidence>
<proteinExistence type="predicted"/>
<reference evidence="6 7" key="1">
    <citation type="submission" date="2015-12" db="EMBL/GenBank/DDBJ databases">
        <title>A stable core within a dynamic pangenome in Sulfolobus acidocaldarius.</title>
        <authorList>
            <person name="Anderson R."/>
            <person name="Kouris A."/>
            <person name="Seward C."/>
            <person name="Campbell K."/>
            <person name="Whitaker R."/>
        </authorList>
    </citation>
    <scope>NUCLEOTIDE SEQUENCE [LARGE SCALE GENOMIC DNA]</scope>
    <source>
        <strain evidence="4 7">GG12-C01-09</strain>
        <strain evidence="5 6">NG05B_CO5_07</strain>
    </source>
</reference>
<dbReference type="EMBL" id="CP013695">
    <property type="protein sequence ID" value="ALU32583.1"/>
    <property type="molecule type" value="Genomic_DNA"/>
</dbReference>
<evidence type="ECO:0000256" key="1">
    <source>
        <dbReference type="ARBA" id="ARBA00022505"/>
    </source>
</evidence>
<dbReference type="Proteomes" id="UP000065473">
    <property type="component" value="Chromosome"/>
</dbReference>
<dbReference type="GeneID" id="14552580"/>
<evidence type="ECO:0000313" key="4">
    <source>
        <dbReference type="EMBL" id="ALU29844.1"/>
    </source>
</evidence>
<dbReference type="RefSeq" id="WP_011278860.1">
    <property type="nucleotide sequence ID" value="NZ_BHWZ01000006.1"/>
</dbReference>
<gene>
    <name evidence="4" type="ORF">ATY89_07760</name>
    <name evidence="5" type="ORF">ATZ20_10780</name>
</gene>
<dbReference type="InterPro" id="IPR016208">
    <property type="entry name" value="Ald_Oxase/xanthine_DH-like"/>
</dbReference>
<evidence type="ECO:0000313" key="6">
    <source>
        <dbReference type="Proteomes" id="UP000060043"/>
    </source>
</evidence>
<dbReference type="InterPro" id="IPR008274">
    <property type="entry name" value="AldOxase/xan_DH_MoCoBD1"/>
</dbReference>
<evidence type="ECO:0000313" key="7">
    <source>
        <dbReference type="Proteomes" id="UP000065473"/>
    </source>
</evidence>
<dbReference type="SUPFAM" id="SSF54665">
    <property type="entry name" value="CO dehydrogenase molybdoprotein N-domain-like"/>
    <property type="match status" value="1"/>
</dbReference>
<feature type="domain" description="Aldehyde oxidase/xanthine dehydrogenase a/b hammerhead" evidence="3">
    <location>
        <begin position="10"/>
        <end position="121"/>
    </location>
</feature>
<dbReference type="GO" id="GO:0016491">
    <property type="term" value="F:oxidoreductase activity"/>
    <property type="evidence" value="ECO:0007669"/>
    <property type="project" value="UniProtKB-KW"/>
</dbReference>
<dbReference type="Pfam" id="PF20256">
    <property type="entry name" value="MoCoBD_2"/>
    <property type="match status" value="1"/>
</dbReference>
<dbReference type="PANTHER" id="PTHR11908:SF132">
    <property type="entry name" value="ALDEHYDE OXIDASE 1-RELATED"/>
    <property type="match status" value="1"/>
</dbReference>
<dbReference type="InterPro" id="IPR037165">
    <property type="entry name" value="AldOxase/xan_DH_Mopterin-bd_sf"/>
</dbReference>
<dbReference type="Proteomes" id="UP000060043">
    <property type="component" value="Chromosome"/>
</dbReference>
<dbReference type="SMART" id="SM01008">
    <property type="entry name" value="Ald_Xan_dh_C"/>
    <property type="match status" value="1"/>
</dbReference>
<dbReference type="OMA" id="RPPEPGN"/>
<evidence type="ECO:0000256" key="2">
    <source>
        <dbReference type="ARBA" id="ARBA00023002"/>
    </source>
</evidence>
<keyword evidence="1" id="KW-0500">Molybdenum</keyword>
<dbReference type="Pfam" id="PF01315">
    <property type="entry name" value="Ald_Xan_dh_C"/>
    <property type="match status" value="1"/>
</dbReference>
<accession>A0A0U2VXW5</accession>
<keyword evidence="2" id="KW-0560">Oxidoreductase</keyword>
<dbReference type="STRING" id="1435377.SUSAZ_09360"/>
<dbReference type="EMBL" id="CP013694">
    <property type="protein sequence ID" value="ALU29844.1"/>
    <property type="molecule type" value="Genomic_DNA"/>
</dbReference>
<dbReference type="AlphaFoldDB" id="A0A0U2VXW5"/>
<dbReference type="GO" id="GO:0005506">
    <property type="term" value="F:iron ion binding"/>
    <property type="evidence" value="ECO:0007669"/>
    <property type="project" value="InterPro"/>
</dbReference>
<dbReference type="InterPro" id="IPR036856">
    <property type="entry name" value="Ald_Oxase/Xan_DH_a/b_sf"/>
</dbReference>
<protein>
    <submittedName>
        <fullName evidence="4">Aldehyde oxidase</fullName>
    </submittedName>
</protein>
<organism evidence="4 7">
    <name type="scientific">Sulfolobus acidocaldarius</name>
    <dbReference type="NCBI Taxonomy" id="2285"/>
    <lineage>
        <taxon>Archaea</taxon>
        <taxon>Thermoproteota</taxon>
        <taxon>Thermoprotei</taxon>
        <taxon>Sulfolobales</taxon>
        <taxon>Sulfolobaceae</taxon>
        <taxon>Sulfolobus</taxon>
    </lineage>
</organism>